<evidence type="ECO:0000256" key="5">
    <source>
        <dbReference type="ARBA" id="ARBA00022603"/>
    </source>
</evidence>
<evidence type="ECO:0000313" key="13">
    <source>
        <dbReference type="Proteomes" id="UP000182360"/>
    </source>
</evidence>
<proteinExistence type="inferred from homology"/>
<dbReference type="PANTHER" id="PTHR30027:SF3">
    <property type="entry name" value="16S RRNA (URACIL(1498)-N(3))-METHYLTRANSFERASE"/>
    <property type="match status" value="1"/>
</dbReference>
<dbReference type="GO" id="GO:0070475">
    <property type="term" value="P:rRNA base methylation"/>
    <property type="evidence" value="ECO:0007669"/>
    <property type="project" value="TreeGrafter"/>
</dbReference>
<dbReference type="PIRSF" id="PIRSF015601">
    <property type="entry name" value="MTase_slr0722"/>
    <property type="match status" value="1"/>
</dbReference>
<dbReference type="SUPFAM" id="SSF88697">
    <property type="entry name" value="PUA domain-like"/>
    <property type="match status" value="1"/>
</dbReference>
<feature type="domain" description="Ribosomal RNA small subunit methyltransferase E methyltransferase" evidence="11">
    <location>
        <begin position="103"/>
        <end position="273"/>
    </location>
</feature>
<evidence type="ECO:0000256" key="4">
    <source>
        <dbReference type="ARBA" id="ARBA00022552"/>
    </source>
</evidence>
<name>A0A1H9HKB4_9SPIR</name>
<evidence type="ECO:0000256" key="6">
    <source>
        <dbReference type="ARBA" id="ARBA00022679"/>
    </source>
</evidence>
<protein>
    <recommendedName>
        <fullName evidence="10">Ribosomal RNA small subunit methyltransferase E</fullName>
        <ecNumber evidence="10">2.1.1.193</ecNumber>
    </recommendedName>
</protein>
<gene>
    <name evidence="12" type="ORF">SAMN04487977_10742</name>
</gene>
<dbReference type="SUPFAM" id="SSF75217">
    <property type="entry name" value="alpha/beta knot"/>
    <property type="match status" value="1"/>
</dbReference>
<organism evidence="12 13">
    <name type="scientific">Treponema bryantii</name>
    <dbReference type="NCBI Taxonomy" id="163"/>
    <lineage>
        <taxon>Bacteria</taxon>
        <taxon>Pseudomonadati</taxon>
        <taxon>Spirochaetota</taxon>
        <taxon>Spirochaetia</taxon>
        <taxon>Spirochaetales</taxon>
        <taxon>Treponemataceae</taxon>
        <taxon>Treponema</taxon>
    </lineage>
</organism>
<evidence type="ECO:0000313" key="12">
    <source>
        <dbReference type="EMBL" id="SEQ62774.1"/>
    </source>
</evidence>
<keyword evidence="5 10" id="KW-0489">Methyltransferase</keyword>
<keyword evidence="3 10" id="KW-0963">Cytoplasm</keyword>
<dbReference type="Proteomes" id="UP000182360">
    <property type="component" value="Unassembled WGS sequence"/>
</dbReference>
<evidence type="ECO:0000256" key="2">
    <source>
        <dbReference type="ARBA" id="ARBA00005528"/>
    </source>
</evidence>
<dbReference type="NCBIfam" id="TIGR00046">
    <property type="entry name" value="RsmE family RNA methyltransferase"/>
    <property type="match status" value="1"/>
</dbReference>
<dbReference type="InterPro" id="IPR046886">
    <property type="entry name" value="RsmE_MTase_dom"/>
</dbReference>
<comment type="catalytic activity">
    <reaction evidence="9 10">
        <text>uridine(1498) in 16S rRNA + S-adenosyl-L-methionine = N(3)-methyluridine(1498) in 16S rRNA + S-adenosyl-L-homocysteine + H(+)</text>
        <dbReference type="Rhea" id="RHEA:42920"/>
        <dbReference type="Rhea" id="RHEA-COMP:10283"/>
        <dbReference type="Rhea" id="RHEA-COMP:10284"/>
        <dbReference type="ChEBI" id="CHEBI:15378"/>
        <dbReference type="ChEBI" id="CHEBI:57856"/>
        <dbReference type="ChEBI" id="CHEBI:59789"/>
        <dbReference type="ChEBI" id="CHEBI:65315"/>
        <dbReference type="ChEBI" id="CHEBI:74502"/>
        <dbReference type="EC" id="2.1.1.193"/>
    </reaction>
</comment>
<dbReference type="OrthoDB" id="9815641at2"/>
<dbReference type="PANTHER" id="PTHR30027">
    <property type="entry name" value="RIBOSOMAL RNA SMALL SUBUNIT METHYLTRANSFERASE E"/>
    <property type="match status" value="1"/>
</dbReference>
<dbReference type="EMBL" id="FOFU01000007">
    <property type="protein sequence ID" value="SEQ62774.1"/>
    <property type="molecule type" value="Genomic_DNA"/>
</dbReference>
<keyword evidence="13" id="KW-1185">Reference proteome</keyword>
<evidence type="ECO:0000256" key="3">
    <source>
        <dbReference type="ARBA" id="ARBA00022490"/>
    </source>
</evidence>
<reference evidence="12 13" key="1">
    <citation type="submission" date="2016-10" db="EMBL/GenBank/DDBJ databases">
        <authorList>
            <person name="de Groot N.N."/>
        </authorList>
    </citation>
    <scope>NUCLEOTIDE SEQUENCE [LARGE SCALE GENOMIC DNA]</scope>
    <source>
        <strain evidence="12 13">B25</strain>
    </source>
</reference>
<dbReference type="AlphaFoldDB" id="A0A1H9HKB4"/>
<evidence type="ECO:0000256" key="8">
    <source>
        <dbReference type="ARBA" id="ARBA00025699"/>
    </source>
</evidence>
<dbReference type="Gene3D" id="3.40.1280.10">
    <property type="match status" value="1"/>
</dbReference>
<evidence type="ECO:0000256" key="9">
    <source>
        <dbReference type="ARBA" id="ARBA00047944"/>
    </source>
</evidence>
<dbReference type="EC" id="2.1.1.193" evidence="10"/>
<accession>A0A1H9HKB4</accession>
<keyword evidence="4 10" id="KW-0698">rRNA processing</keyword>
<dbReference type="STRING" id="163.SAMN04487775_101471"/>
<keyword evidence="7 10" id="KW-0949">S-adenosyl-L-methionine</keyword>
<dbReference type="RefSeq" id="WP_074644362.1">
    <property type="nucleotide sequence ID" value="NZ_FOFU01000007.1"/>
</dbReference>
<evidence type="ECO:0000256" key="7">
    <source>
        <dbReference type="ARBA" id="ARBA00022691"/>
    </source>
</evidence>
<dbReference type="InterPro" id="IPR015947">
    <property type="entry name" value="PUA-like_sf"/>
</dbReference>
<comment type="similarity">
    <text evidence="2 10">Belongs to the RNA methyltransferase RsmE family.</text>
</comment>
<evidence type="ECO:0000259" key="11">
    <source>
        <dbReference type="Pfam" id="PF04452"/>
    </source>
</evidence>
<keyword evidence="6 10" id="KW-0808">Transferase</keyword>
<evidence type="ECO:0000256" key="10">
    <source>
        <dbReference type="PIRNR" id="PIRNR015601"/>
    </source>
</evidence>
<comment type="subcellular location">
    <subcellularLocation>
        <location evidence="1 10">Cytoplasm</location>
    </subcellularLocation>
</comment>
<dbReference type="InterPro" id="IPR006700">
    <property type="entry name" value="RsmE"/>
</dbReference>
<dbReference type="GO" id="GO:0005737">
    <property type="term" value="C:cytoplasm"/>
    <property type="evidence" value="ECO:0007669"/>
    <property type="project" value="UniProtKB-SubCell"/>
</dbReference>
<dbReference type="CDD" id="cd18084">
    <property type="entry name" value="RsmE-like"/>
    <property type="match status" value="1"/>
</dbReference>
<comment type="function">
    <text evidence="8 10">Specifically methylates the N3 position of the uracil ring of uridine 1498 (m3U1498) in 16S rRNA. Acts on the fully assembled 30S ribosomal subunit.</text>
</comment>
<evidence type="ECO:0000256" key="1">
    <source>
        <dbReference type="ARBA" id="ARBA00004496"/>
    </source>
</evidence>
<dbReference type="Pfam" id="PF04452">
    <property type="entry name" value="Methyltrans_RNA"/>
    <property type="match status" value="1"/>
</dbReference>
<dbReference type="GO" id="GO:0070042">
    <property type="term" value="F:rRNA (uridine-N3-)-methyltransferase activity"/>
    <property type="evidence" value="ECO:0007669"/>
    <property type="project" value="TreeGrafter"/>
</dbReference>
<dbReference type="InterPro" id="IPR029028">
    <property type="entry name" value="Alpha/beta_knot_MTases"/>
</dbReference>
<sequence>MRQLIVEKGKEKNGLIQLDGKDYRYLRQVLRVHPGDMISVRLPDGSLNNATVAQIDENARRVTLQICADTSGHGDAAKSITRGVQAEDIDGAGLSVNGAEGVEYWLFQFLPRPQKFELIVRQATECGVAVIIPVVGEYSEKSSAQALMGSKRERLQKIIREARQQSGSPVDTKVLEPMSLEKAIELWTSDSSVDVAFVLSERGDCSGNLRAGVADAGGYGKIKRAAIAVGSEGGISPDEVRTLEEKGLFQPIHFAVNILRCETAALYGIAAVQSEINQS</sequence>
<dbReference type="InterPro" id="IPR029026">
    <property type="entry name" value="tRNA_m1G_MTases_N"/>
</dbReference>